<dbReference type="SUPFAM" id="SSF55166">
    <property type="entry name" value="Hedgehog/DD-peptidase"/>
    <property type="match status" value="1"/>
</dbReference>
<dbReference type="GO" id="GO:0006508">
    <property type="term" value="P:proteolysis"/>
    <property type="evidence" value="ECO:0007669"/>
    <property type="project" value="UniProtKB-KW"/>
</dbReference>
<gene>
    <name evidence="9" type="ORF">DYI37_13565</name>
</gene>
<accession>A0A371X162</accession>
<dbReference type="GO" id="GO:0046872">
    <property type="term" value="F:metal ion binding"/>
    <property type="evidence" value="ECO:0007669"/>
    <property type="project" value="UniProtKB-KW"/>
</dbReference>
<keyword evidence="3" id="KW-0732">Signal</keyword>
<dbReference type="AlphaFoldDB" id="A0A371X162"/>
<dbReference type="GO" id="GO:0004252">
    <property type="term" value="F:serine-type endopeptidase activity"/>
    <property type="evidence" value="ECO:0007669"/>
    <property type="project" value="InterPro"/>
</dbReference>
<evidence type="ECO:0000313" key="9">
    <source>
        <dbReference type="EMBL" id="RFC62972.1"/>
    </source>
</evidence>
<keyword evidence="6" id="KW-0862">Zinc</keyword>
<evidence type="ECO:0000256" key="2">
    <source>
        <dbReference type="ARBA" id="ARBA00022723"/>
    </source>
</evidence>
<evidence type="ECO:0000256" key="4">
    <source>
        <dbReference type="ARBA" id="ARBA00022764"/>
    </source>
</evidence>
<evidence type="ECO:0000256" key="6">
    <source>
        <dbReference type="ARBA" id="ARBA00022833"/>
    </source>
</evidence>
<reference evidence="9 10" key="1">
    <citation type="submission" date="2018-08" db="EMBL/GenBank/DDBJ databases">
        <title>Fulvimarina sp. 85, whole genome shotgun sequence.</title>
        <authorList>
            <person name="Tuo L."/>
        </authorList>
    </citation>
    <scope>NUCLEOTIDE SEQUENCE [LARGE SCALE GENOMIC DNA]</scope>
    <source>
        <strain evidence="9 10">85</strain>
    </source>
</reference>
<dbReference type="Pfam" id="PF03411">
    <property type="entry name" value="Peptidase_M74"/>
    <property type="match status" value="1"/>
</dbReference>
<dbReference type="NCBIfam" id="NF006947">
    <property type="entry name" value="PRK09429.1"/>
    <property type="match status" value="1"/>
</dbReference>
<evidence type="ECO:0000256" key="8">
    <source>
        <dbReference type="PIRSR" id="PIRSR018455-2"/>
    </source>
</evidence>
<evidence type="ECO:0000256" key="7">
    <source>
        <dbReference type="ARBA" id="ARBA00023049"/>
    </source>
</evidence>
<dbReference type="Gene3D" id="3.30.1380.10">
    <property type="match status" value="1"/>
</dbReference>
<keyword evidence="2" id="KW-0479">Metal-binding</keyword>
<proteinExistence type="predicted"/>
<comment type="caution">
    <text evidence="9">The sequence shown here is derived from an EMBL/GenBank/DDBJ whole genome shotgun (WGS) entry which is preliminary data.</text>
</comment>
<evidence type="ECO:0000256" key="5">
    <source>
        <dbReference type="ARBA" id="ARBA00022801"/>
    </source>
</evidence>
<dbReference type="Proteomes" id="UP000264310">
    <property type="component" value="Unassembled WGS sequence"/>
</dbReference>
<dbReference type="RefSeq" id="WP_116683789.1">
    <property type="nucleotide sequence ID" value="NZ_QURL01000005.1"/>
</dbReference>
<organism evidence="9 10">
    <name type="scientific">Fulvimarina endophytica</name>
    <dbReference type="NCBI Taxonomy" id="2293836"/>
    <lineage>
        <taxon>Bacteria</taxon>
        <taxon>Pseudomonadati</taxon>
        <taxon>Pseudomonadota</taxon>
        <taxon>Alphaproteobacteria</taxon>
        <taxon>Hyphomicrobiales</taxon>
        <taxon>Aurantimonadaceae</taxon>
        <taxon>Fulvimarina</taxon>
    </lineage>
</organism>
<dbReference type="InterPro" id="IPR009045">
    <property type="entry name" value="Zn_M74/Hedgehog-like"/>
</dbReference>
<evidence type="ECO:0000313" key="10">
    <source>
        <dbReference type="Proteomes" id="UP000264310"/>
    </source>
</evidence>
<dbReference type="InterPro" id="IPR005073">
    <property type="entry name" value="Peptidase_M74"/>
</dbReference>
<sequence length="322" mass="34751">MNGSATRLRAALLGALLCGGIQSVGIGAANAQTAAKTLFDAADTPAPGASESIGSYAKGCMSGAVELPADGPNYQAMRLSRDRHWGHPVLRSFIEDFAAKVHDRGVWPGVLIGDMSMPRGGPMPSGHSSHQIGLDTDVWLRPMPKERLSEAEREDFPFRTVLKAGSLTVDDTVWNDSYREVVKLAATDSRVQRVLVHPGIKKKLCETTSGDRTWLNKIRPYYGHDSHMHVRLFCQPGSPDCEPQRSTGKGDGCDDLDWWFDVALQPPPPNAKPYKPKPDLTLADLPQRCAAVLRAGPDGVKAVAALAPETGAVPHPTPRPSR</sequence>
<keyword evidence="8" id="KW-1015">Disulfide bond</keyword>
<name>A0A371X162_9HYPH</name>
<feature type="disulfide bond" evidence="8">
    <location>
        <begin position="60"/>
        <end position="289"/>
    </location>
</feature>
<dbReference type="PIRSF" id="PIRSF018455">
    <property type="entry name" value="MepA"/>
    <property type="match status" value="1"/>
</dbReference>
<evidence type="ECO:0000256" key="3">
    <source>
        <dbReference type="ARBA" id="ARBA00022729"/>
    </source>
</evidence>
<dbReference type="GO" id="GO:0030288">
    <property type="term" value="C:outer membrane-bounded periplasmic space"/>
    <property type="evidence" value="ECO:0007669"/>
    <property type="project" value="InterPro"/>
</dbReference>
<dbReference type="EMBL" id="QURL01000005">
    <property type="protein sequence ID" value="RFC62972.1"/>
    <property type="molecule type" value="Genomic_DNA"/>
</dbReference>
<evidence type="ECO:0000256" key="1">
    <source>
        <dbReference type="ARBA" id="ARBA00022670"/>
    </source>
</evidence>
<protein>
    <submittedName>
        <fullName evidence="9">Penicillin-insensitive murein endopeptidase</fullName>
    </submittedName>
</protein>
<feature type="disulfide bond" evidence="8">
    <location>
        <begin position="234"/>
        <end position="241"/>
    </location>
</feature>
<keyword evidence="5" id="KW-0378">Hydrolase</keyword>
<feature type="disulfide bond" evidence="8">
    <location>
        <begin position="205"/>
        <end position="253"/>
    </location>
</feature>
<keyword evidence="1" id="KW-0645">Protease</keyword>
<dbReference type="GO" id="GO:0008237">
    <property type="term" value="F:metallopeptidase activity"/>
    <property type="evidence" value="ECO:0007669"/>
    <property type="project" value="UniProtKB-KW"/>
</dbReference>
<dbReference type="OrthoDB" id="1467367at2"/>
<keyword evidence="7" id="KW-0482">Metalloprotease</keyword>
<keyword evidence="10" id="KW-1185">Reference proteome</keyword>
<keyword evidence="4" id="KW-0574">Periplasm</keyword>